<proteinExistence type="predicted"/>
<dbReference type="Gene3D" id="3.40.630.30">
    <property type="match status" value="1"/>
</dbReference>
<reference evidence="3" key="1">
    <citation type="submission" date="2016-10" db="EMBL/GenBank/DDBJ databases">
        <authorList>
            <person name="Varghese N."/>
            <person name="Submissions S."/>
        </authorList>
    </citation>
    <scope>NUCLEOTIDE SEQUENCE [LARGE SCALE GENOMIC DNA]</scope>
    <source>
        <strain evidence="3">DSM 21368</strain>
    </source>
</reference>
<dbReference type="PANTHER" id="PTHR43328">
    <property type="entry name" value="ACETYLTRANSFERASE-RELATED"/>
    <property type="match status" value="1"/>
</dbReference>
<dbReference type="InterPro" id="IPR000182">
    <property type="entry name" value="GNAT_dom"/>
</dbReference>
<keyword evidence="3" id="KW-1185">Reference proteome</keyword>
<dbReference type="InterPro" id="IPR016181">
    <property type="entry name" value="Acyl_CoA_acyltransferase"/>
</dbReference>
<dbReference type="Proteomes" id="UP000199220">
    <property type="component" value="Unassembled WGS sequence"/>
</dbReference>
<evidence type="ECO:0000259" key="1">
    <source>
        <dbReference type="PROSITE" id="PS51186"/>
    </source>
</evidence>
<gene>
    <name evidence="2" type="ORF">SAMN04488554_0349</name>
</gene>
<evidence type="ECO:0000313" key="3">
    <source>
        <dbReference type="Proteomes" id="UP000199220"/>
    </source>
</evidence>
<sequence>MTQQQTVVVLREVDDSDLDAFFAQLRDPDAANLAGDMFEAPDERQAFDAHWRHLRADPSAHLRTIEVDDDAGPRVIGHIRGRNESDEHRVSFWIDREYWGRGITTRALGAFLDEVPHRPVFARVPRHNEAALVVLRKNGFMPVGEETGYIPDRGRVVDELVLRHN</sequence>
<feature type="domain" description="N-acetyltransferase" evidence="1">
    <location>
        <begin position="8"/>
        <end position="165"/>
    </location>
</feature>
<dbReference type="GO" id="GO:0016747">
    <property type="term" value="F:acyltransferase activity, transferring groups other than amino-acyl groups"/>
    <property type="evidence" value="ECO:0007669"/>
    <property type="project" value="InterPro"/>
</dbReference>
<keyword evidence="2" id="KW-0808">Transferase</keyword>
<dbReference type="Pfam" id="PF13302">
    <property type="entry name" value="Acetyltransf_3"/>
    <property type="match status" value="1"/>
</dbReference>
<organism evidence="2 3">
    <name type="scientific">Ruania alba</name>
    <dbReference type="NCBI Taxonomy" id="648782"/>
    <lineage>
        <taxon>Bacteria</taxon>
        <taxon>Bacillati</taxon>
        <taxon>Actinomycetota</taxon>
        <taxon>Actinomycetes</taxon>
        <taxon>Micrococcales</taxon>
        <taxon>Ruaniaceae</taxon>
        <taxon>Ruania</taxon>
    </lineage>
</organism>
<dbReference type="PROSITE" id="PS51186">
    <property type="entry name" value="GNAT"/>
    <property type="match status" value="1"/>
</dbReference>
<dbReference type="SUPFAM" id="SSF55729">
    <property type="entry name" value="Acyl-CoA N-acyltransferases (Nat)"/>
    <property type="match status" value="1"/>
</dbReference>
<dbReference type="EMBL" id="FNTX01000001">
    <property type="protein sequence ID" value="SED65086.1"/>
    <property type="molecule type" value="Genomic_DNA"/>
</dbReference>
<dbReference type="RefSeq" id="WP_089771417.1">
    <property type="nucleotide sequence ID" value="NZ_FNTX01000001.1"/>
</dbReference>
<dbReference type="PANTHER" id="PTHR43328:SF1">
    <property type="entry name" value="N-ACETYLTRANSFERASE DOMAIN-CONTAINING PROTEIN"/>
    <property type="match status" value="1"/>
</dbReference>
<dbReference type="STRING" id="648782.SAMN04488554_0349"/>
<accession>A0A1H5CEN0</accession>
<name>A0A1H5CEN0_9MICO</name>
<dbReference type="OrthoDB" id="9801656at2"/>
<evidence type="ECO:0000313" key="2">
    <source>
        <dbReference type="EMBL" id="SED65086.1"/>
    </source>
</evidence>
<protein>
    <submittedName>
        <fullName evidence="2">Protein N-acetyltransferase, RimJ/RimL family</fullName>
    </submittedName>
</protein>
<dbReference type="AlphaFoldDB" id="A0A1H5CEN0"/>